<proteinExistence type="predicted"/>
<dbReference type="EMBL" id="BATB01000050">
    <property type="protein sequence ID" value="GAD56872.1"/>
    <property type="molecule type" value="Genomic_DNA"/>
</dbReference>
<reference evidence="1" key="1">
    <citation type="journal article" date="2013" name="Genome Announc.">
        <title>Draft Genome Sequence of Loktanella cinnabarina LL-001T, Isolated from Deep-Sea Floor Sediment.</title>
        <authorList>
            <person name="Nishi S."/>
            <person name="Tsubouchi T."/>
            <person name="Takaki Y."/>
            <person name="Koyanagi R."/>
            <person name="Satoh N."/>
            <person name="Maruyama T."/>
            <person name="Hatada Y."/>
        </authorList>
    </citation>
    <scope>NUCLEOTIDE SEQUENCE [LARGE SCALE GENOMIC DNA]</scope>
    <source>
        <strain evidence="1">LL-001</strain>
    </source>
</reference>
<name>U2Z757_9RHOB</name>
<dbReference type="RefSeq" id="WP_021694973.1">
    <property type="nucleotide sequence ID" value="NZ_BATB01000050.1"/>
</dbReference>
<evidence type="ECO:0000313" key="1">
    <source>
        <dbReference type="EMBL" id="GAD56872.1"/>
    </source>
</evidence>
<organism evidence="1 2">
    <name type="scientific">Limimaricola cinnabarinus LL-001</name>
    <dbReference type="NCBI Taxonomy" id="1337093"/>
    <lineage>
        <taxon>Bacteria</taxon>
        <taxon>Pseudomonadati</taxon>
        <taxon>Pseudomonadota</taxon>
        <taxon>Alphaproteobacteria</taxon>
        <taxon>Rhodobacterales</taxon>
        <taxon>Paracoccaceae</taxon>
        <taxon>Limimaricola</taxon>
    </lineage>
</organism>
<dbReference type="eggNOG" id="COG4991">
    <property type="taxonomic scope" value="Bacteria"/>
</dbReference>
<dbReference type="InterPro" id="IPR009642">
    <property type="entry name" value="DUF1236"/>
</dbReference>
<evidence type="ECO:0000313" key="2">
    <source>
        <dbReference type="Proteomes" id="UP000016566"/>
    </source>
</evidence>
<sequence length="133" mass="13897">MGETSGWASGGYLTAIVETTPVVIYENADAAGITTVTYDPTLPDGTVTLNGEVIAADPGGETTSLEIADGAITYLNDNPVEPIYLDGEVVVGAGLPETVVLTPIPENPMAYANVNGQIVMVEPETRRVAYILR</sequence>
<dbReference type="STRING" id="1337093.MBELCI_2924"/>
<dbReference type="Pfam" id="PF06823">
    <property type="entry name" value="DUF1236"/>
    <property type="match status" value="1"/>
</dbReference>
<accession>U2Z757</accession>
<dbReference type="Proteomes" id="UP000016566">
    <property type="component" value="Unassembled WGS sequence"/>
</dbReference>
<dbReference type="AlphaFoldDB" id="U2Z757"/>
<keyword evidence="2" id="KW-1185">Reference proteome</keyword>
<gene>
    <name evidence="1" type="ORF">MBELCI_2924</name>
</gene>
<protein>
    <submittedName>
        <fullName evidence="1">Hypotheical conserved protein</fullName>
    </submittedName>
</protein>
<comment type="caution">
    <text evidence="1">The sequence shown here is derived from an EMBL/GenBank/DDBJ whole genome shotgun (WGS) entry which is preliminary data.</text>
</comment>